<keyword evidence="2" id="KW-0378">Hydrolase</keyword>
<evidence type="ECO:0000313" key="3">
    <source>
        <dbReference type="Proteomes" id="UP001595773"/>
    </source>
</evidence>
<keyword evidence="1" id="KW-0812">Transmembrane</keyword>
<dbReference type="PANTHER" id="PTHR48098">
    <property type="entry name" value="ENTEROCHELIN ESTERASE-RELATED"/>
    <property type="match status" value="1"/>
</dbReference>
<evidence type="ECO:0000256" key="1">
    <source>
        <dbReference type="SAM" id="Phobius"/>
    </source>
</evidence>
<dbReference type="SUPFAM" id="SSF53474">
    <property type="entry name" value="alpha/beta-Hydrolases"/>
    <property type="match status" value="1"/>
</dbReference>
<dbReference type="Pfam" id="PF00756">
    <property type="entry name" value="Esterase"/>
    <property type="match status" value="1"/>
</dbReference>
<protein>
    <submittedName>
        <fullName evidence="2">Alpha/beta hydrolase-fold protein</fullName>
    </submittedName>
</protein>
<dbReference type="EMBL" id="JBHSCQ010000017">
    <property type="protein sequence ID" value="MFC4266083.1"/>
    <property type="molecule type" value="Genomic_DNA"/>
</dbReference>
<proteinExistence type="predicted"/>
<feature type="transmembrane region" description="Helical" evidence="1">
    <location>
        <begin position="15"/>
        <end position="32"/>
    </location>
</feature>
<feature type="transmembrane region" description="Helical" evidence="1">
    <location>
        <begin position="102"/>
        <end position="119"/>
    </location>
</feature>
<name>A0ABV8R3W9_9MICC</name>
<reference evidence="3" key="1">
    <citation type="journal article" date="2019" name="Int. J. Syst. Evol. Microbiol.">
        <title>The Global Catalogue of Microorganisms (GCM) 10K type strain sequencing project: providing services to taxonomists for standard genome sequencing and annotation.</title>
        <authorList>
            <consortium name="The Broad Institute Genomics Platform"/>
            <consortium name="The Broad Institute Genome Sequencing Center for Infectious Disease"/>
            <person name="Wu L."/>
            <person name="Ma J."/>
        </authorList>
    </citation>
    <scope>NUCLEOTIDE SEQUENCE [LARGE SCALE GENOMIC DNA]</scope>
    <source>
        <strain evidence="3">CGMCC 1.10698</strain>
    </source>
</reference>
<dbReference type="GO" id="GO:0016787">
    <property type="term" value="F:hydrolase activity"/>
    <property type="evidence" value="ECO:0007669"/>
    <property type="project" value="UniProtKB-KW"/>
</dbReference>
<dbReference type="InterPro" id="IPR050583">
    <property type="entry name" value="Mycobacterial_A85_antigen"/>
</dbReference>
<evidence type="ECO:0000313" key="2">
    <source>
        <dbReference type="EMBL" id="MFC4266083.1"/>
    </source>
</evidence>
<accession>A0ABV8R3W9</accession>
<gene>
    <name evidence="2" type="ORF">ACFOW9_10775</name>
</gene>
<organism evidence="2 3">
    <name type="scientific">Arthrobacter cryoconiti</name>
    <dbReference type="NCBI Taxonomy" id="748907"/>
    <lineage>
        <taxon>Bacteria</taxon>
        <taxon>Bacillati</taxon>
        <taxon>Actinomycetota</taxon>
        <taxon>Actinomycetes</taxon>
        <taxon>Micrococcales</taxon>
        <taxon>Micrococcaceae</taxon>
        <taxon>Arthrobacter</taxon>
    </lineage>
</organism>
<comment type="caution">
    <text evidence="2">The sequence shown here is derived from an EMBL/GenBank/DDBJ whole genome shotgun (WGS) entry which is preliminary data.</text>
</comment>
<keyword evidence="1" id="KW-1133">Transmembrane helix</keyword>
<feature type="transmembrane region" description="Helical" evidence="1">
    <location>
        <begin position="73"/>
        <end position="95"/>
    </location>
</feature>
<feature type="transmembrane region" description="Helical" evidence="1">
    <location>
        <begin position="39"/>
        <end position="61"/>
    </location>
</feature>
<dbReference type="InterPro" id="IPR029058">
    <property type="entry name" value="AB_hydrolase_fold"/>
</dbReference>
<dbReference type="InterPro" id="IPR000801">
    <property type="entry name" value="Esterase-like"/>
</dbReference>
<dbReference type="Gene3D" id="3.40.50.1820">
    <property type="entry name" value="alpha/beta hydrolase"/>
    <property type="match status" value="1"/>
</dbReference>
<dbReference type="Proteomes" id="UP001595773">
    <property type="component" value="Unassembled WGS sequence"/>
</dbReference>
<keyword evidence="1" id="KW-0472">Membrane</keyword>
<sequence length="429" mass="45587">MLNALLGADISGPKVVYGAAAVGIVLFIVLFMRPSGRWTLRALGAVGVGAIVGAILLWLMVDVWDVFKVPIKFGMRFWFIGAFAALGLTVVSFTGSRRWRKWLAALSIPVFLLVAGIGINAEFGLNRNLGALLGISTTENMALPQPAKKSDADDKVPLWKSWKPPADMPVTGLQGVQQIPNTKSGFVARPAGIYLPPAARTANPPRLPLVIMLMGQPGNPDTSFIGAVLDRYAAAHQGLAPIVVVADQIGPDQQDTLCLDTTTYGNVETYLMKDVVDFAKKNLSILQDPKFWSIAGYSNGGQCAISLAAKYPHVFGNVLDISGEEFPGAENPGATLAEIFNGDQAAYDAQKPLNIMAGKHFKDHTAIFTVGSDDPFYVAAATNVAAGAQAAGMNTTYFEVLNGGHVIGALNGGLEKGFEVLYPRLGLSR</sequence>
<dbReference type="RefSeq" id="WP_230066913.1">
    <property type="nucleotide sequence ID" value="NZ_BAABLL010000008.1"/>
</dbReference>
<dbReference type="PANTHER" id="PTHR48098:SF1">
    <property type="entry name" value="DIACYLGLYCEROL ACYLTRANSFERASE_MYCOLYLTRANSFERASE AG85A"/>
    <property type="match status" value="1"/>
</dbReference>
<keyword evidence="3" id="KW-1185">Reference proteome</keyword>